<evidence type="ECO:0000313" key="2">
    <source>
        <dbReference type="EMBL" id="SFN03106.1"/>
    </source>
</evidence>
<dbReference type="Proteomes" id="UP000270697">
    <property type="component" value="Unassembled WGS sequence"/>
</dbReference>
<sequence>MVGLVRDIGHACRLGPEGLRMRQRGRTRRTTETSCTAIEGLFHEHHLGNIAVERATESPRQAPSGEYRRIIPLRITGTPRPRRHHRHGCPETATACKC</sequence>
<dbReference type="EMBL" id="RBXX01000002">
    <property type="protein sequence ID" value="RKT87277.1"/>
    <property type="molecule type" value="Genomic_DNA"/>
</dbReference>
<dbReference type="RefSeq" id="WP_143121580.1">
    <property type="nucleotide sequence ID" value="NZ_FOUP01000002.1"/>
</dbReference>
<dbReference type="EMBL" id="FOUP01000002">
    <property type="protein sequence ID" value="SFN03106.1"/>
    <property type="molecule type" value="Genomic_DNA"/>
</dbReference>
<reference evidence="1 4" key="2">
    <citation type="submission" date="2018-10" db="EMBL/GenBank/DDBJ databases">
        <title>Sequencing the genomes of 1000 actinobacteria strains.</title>
        <authorList>
            <person name="Klenk H.-P."/>
        </authorList>
    </citation>
    <scope>NUCLEOTIDE SEQUENCE [LARGE SCALE GENOMIC DNA]</scope>
    <source>
        <strain evidence="1 4">DSM 45119</strain>
    </source>
</reference>
<reference evidence="2 3" key="1">
    <citation type="submission" date="2016-10" db="EMBL/GenBank/DDBJ databases">
        <authorList>
            <person name="de Groot N.N."/>
        </authorList>
    </citation>
    <scope>NUCLEOTIDE SEQUENCE [LARGE SCALE GENOMIC DNA]</scope>
    <source>
        <strain evidence="2 3">CPCC 201259</strain>
    </source>
</reference>
<keyword evidence="4" id="KW-1185">Reference proteome</keyword>
<organism evidence="2 3">
    <name type="scientific">Saccharopolyspora antimicrobica</name>
    <dbReference type="NCBI Taxonomy" id="455193"/>
    <lineage>
        <taxon>Bacteria</taxon>
        <taxon>Bacillati</taxon>
        <taxon>Actinomycetota</taxon>
        <taxon>Actinomycetes</taxon>
        <taxon>Pseudonocardiales</taxon>
        <taxon>Pseudonocardiaceae</taxon>
        <taxon>Saccharopolyspora</taxon>
    </lineage>
</organism>
<gene>
    <name evidence="1" type="ORF">ATL45_5680</name>
    <name evidence="2" type="ORF">SAMN05421805_102307</name>
</gene>
<evidence type="ECO:0000313" key="1">
    <source>
        <dbReference type="EMBL" id="RKT87277.1"/>
    </source>
</evidence>
<dbReference type="Proteomes" id="UP000199398">
    <property type="component" value="Unassembled WGS sequence"/>
</dbReference>
<dbReference type="OrthoDB" id="580775at2"/>
<dbReference type="AlphaFoldDB" id="A0A1I4VQ73"/>
<evidence type="ECO:0000313" key="3">
    <source>
        <dbReference type="Proteomes" id="UP000199398"/>
    </source>
</evidence>
<proteinExistence type="predicted"/>
<name>A0A1I4VQ73_9PSEU</name>
<accession>A0A1I4VQ73</accession>
<evidence type="ECO:0000313" key="4">
    <source>
        <dbReference type="Proteomes" id="UP000270697"/>
    </source>
</evidence>
<protein>
    <submittedName>
        <fullName evidence="2">Uncharacterized protein</fullName>
    </submittedName>
</protein>
<dbReference type="STRING" id="455193.SAMN05421805_102307"/>